<dbReference type="GO" id="GO:0005634">
    <property type="term" value="C:nucleus"/>
    <property type="evidence" value="ECO:0007669"/>
    <property type="project" value="UniProtKB-SubCell"/>
</dbReference>
<comment type="similarity">
    <text evidence="2">Belongs to the eukaryotic/archaeal RNase P protein component 1 family.</text>
</comment>
<dbReference type="InterPro" id="IPR002730">
    <property type="entry name" value="Rpp29/RNP1"/>
</dbReference>
<dbReference type="GO" id="GO:0001682">
    <property type="term" value="P:tRNA 5'-leader removal"/>
    <property type="evidence" value="ECO:0007669"/>
    <property type="project" value="InterPro"/>
</dbReference>
<feature type="region of interest" description="Disordered" evidence="3">
    <location>
        <begin position="29"/>
        <end position="52"/>
    </location>
</feature>
<gene>
    <name evidence="4" type="ORF">RND81_11G002300</name>
</gene>
<dbReference type="InterPro" id="IPR016848">
    <property type="entry name" value="RNase_P/MRP_Rpp29-subunit"/>
</dbReference>
<dbReference type="InterPro" id="IPR036980">
    <property type="entry name" value="RNase_P/MRP_Rpp29_sf"/>
</dbReference>
<dbReference type="GO" id="GO:0000172">
    <property type="term" value="C:ribonuclease MRP complex"/>
    <property type="evidence" value="ECO:0007669"/>
    <property type="project" value="InterPro"/>
</dbReference>
<name>A0AAW1HGK3_SAPOF</name>
<dbReference type="PANTHER" id="PTHR13348">
    <property type="entry name" value="RIBONUCLEASE P SUBUNIT P29"/>
    <property type="match status" value="1"/>
</dbReference>
<proteinExistence type="inferred from homology"/>
<evidence type="ECO:0000256" key="3">
    <source>
        <dbReference type="SAM" id="MobiDB-lite"/>
    </source>
</evidence>
<evidence type="ECO:0000313" key="4">
    <source>
        <dbReference type="EMBL" id="KAK9675352.1"/>
    </source>
</evidence>
<evidence type="ECO:0000256" key="1">
    <source>
        <dbReference type="ARBA" id="ARBA00004123"/>
    </source>
</evidence>
<keyword evidence="5" id="KW-1185">Reference proteome</keyword>
<dbReference type="PANTHER" id="PTHR13348:SF0">
    <property type="entry name" value="RIBONUCLEASE P PROTEIN SUBUNIT P29"/>
    <property type="match status" value="1"/>
</dbReference>
<comment type="caution">
    <text evidence="4">The sequence shown here is derived from an EMBL/GenBank/DDBJ whole genome shotgun (WGS) entry which is preliminary data.</text>
</comment>
<dbReference type="EMBL" id="JBDFQZ010000011">
    <property type="protein sequence ID" value="KAK9675352.1"/>
    <property type="molecule type" value="Genomic_DNA"/>
</dbReference>
<dbReference type="GO" id="GO:0030677">
    <property type="term" value="C:ribonuclease P complex"/>
    <property type="evidence" value="ECO:0007669"/>
    <property type="project" value="InterPro"/>
</dbReference>
<dbReference type="AlphaFoldDB" id="A0AAW1HGK3"/>
<sequence>MASNAMLESSKKRALEAVQRRFVFEARVEHQRTGDKRIRHKQSPDPETECPTFSRISQPVHENLATTFEVSNKEKSAVDKLLHELFRKGDSSHKFIQGSKSIKVDYHINLDNCYKKTNTAGACLRALHANSKRSKKHMSMKLLKKIGLLDLPQESHKFELFMAMHEMWKCYVLQLMKNVGKNQVAAVLYGANLHGAIFRVIDCRVDSFIGAMGIMIWETAQTFGIITRDNTFRVIPKRNSVFELQVDCWRVTLLGNRFVSRKPSS</sequence>
<dbReference type="Gene3D" id="2.30.30.210">
    <property type="entry name" value="Ribonuclease P/MRP, subunit p29"/>
    <property type="match status" value="1"/>
</dbReference>
<evidence type="ECO:0000313" key="5">
    <source>
        <dbReference type="Proteomes" id="UP001443914"/>
    </source>
</evidence>
<dbReference type="GO" id="GO:0033204">
    <property type="term" value="F:ribonuclease P RNA binding"/>
    <property type="evidence" value="ECO:0007669"/>
    <property type="project" value="InterPro"/>
</dbReference>
<reference evidence="4" key="1">
    <citation type="submission" date="2024-03" db="EMBL/GenBank/DDBJ databases">
        <title>WGS assembly of Saponaria officinalis var. Norfolk2.</title>
        <authorList>
            <person name="Jenkins J."/>
            <person name="Shu S."/>
            <person name="Grimwood J."/>
            <person name="Barry K."/>
            <person name="Goodstein D."/>
            <person name="Schmutz J."/>
            <person name="Leebens-Mack J."/>
            <person name="Osbourn A."/>
        </authorList>
    </citation>
    <scope>NUCLEOTIDE SEQUENCE [LARGE SCALE GENOMIC DNA]</scope>
    <source>
        <strain evidence="4">JIC</strain>
    </source>
</reference>
<dbReference type="SUPFAM" id="SSF101744">
    <property type="entry name" value="Rof/RNase P subunit-like"/>
    <property type="match status" value="1"/>
</dbReference>
<accession>A0AAW1HGK3</accession>
<dbReference type="InterPro" id="IPR023534">
    <property type="entry name" value="Rof/RNase_P-like"/>
</dbReference>
<dbReference type="GO" id="GO:0006364">
    <property type="term" value="P:rRNA processing"/>
    <property type="evidence" value="ECO:0007669"/>
    <property type="project" value="TreeGrafter"/>
</dbReference>
<comment type="subcellular location">
    <subcellularLocation>
        <location evidence="1">Nucleus</location>
    </subcellularLocation>
</comment>
<evidence type="ECO:0000256" key="2">
    <source>
        <dbReference type="ARBA" id="ARBA00006181"/>
    </source>
</evidence>
<protein>
    <submittedName>
        <fullName evidence="4">Uncharacterized protein</fullName>
    </submittedName>
</protein>
<dbReference type="Proteomes" id="UP001443914">
    <property type="component" value="Unassembled WGS sequence"/>
</dbReference>
<dbReference type="Pfam" id="PF01868">
    <property type="entry name" value="RNase_P-MRP_p29"/>
    <property type="match status" value="1"/>
</dbReference>
<organism evidence="4 5">
    <name type="scientific">Saponaria officinalis</name>
    <name type="common">Common soapwort</name>
    <name type="synonym">Lychnis saponaria</name>
    <dbReference type="NCBI Taxonomy" id="3572"/>
    <lineage>
        <taxon>Eukaryota</taxon>
        <taxon>Viridiplantae</taxon>
        <taxon>Streptophyta</taxon>
        <taxon>Embryophyta</taxon>
        <taxon>Tracheophyta</taxon>
        <taxon>Spermatophyta</taxon>
        <taxon>Magnoliopsida</taxon>
        <taxon>eudicotyledons</taxon>
        <taxon>Gunneridae</taxon>
        <taxon>Pentapetalae</taxon>
        <taxon>Caryophyllales</taxon>
        <taxon>Caryophyllaceae</taxon>
        <taxon>Caryophylleae</taxon>
        <taxon>Saponaria</taxon>
    </lineage>
</organism>
<dbReference type="SMART" id="SM00538">
    <property type="entry name" value="POP4"/>
    <property type="match status" value="1"/>
</dbReference>